<evidence type="ECO:0008006" key="4">
    <source>
        <dbReference type="Google" id="ProtNLM"/>
    </source>
</evidence>
<sequence>MPYVRTRTFCCCLPVRFGVFLLSILAIIGGGFISVISWVAISKIKNLDYSVATSDLVALWIHSIIYTILVIVSIFGLIGAIIKNRNMVSNFATVLGIHLFVSVVSGIYSMVALFRLKPQDAVNQCMGDANDTSISELCKNGAAIMKGITVTIYVLTWLVQLYAYFIVDWYAEQLEEEMSLKQTEAVINTISPPAPVAVTTYNSYGVGGTQPRNATTGYTFTEPQQSYGVLRRNDQPGNMA</sequence>
<gene>
    <name evidence="2" type="ORF">BDQ12DRAFT_685739</name>
</gene>
<feature type="transmembrane region" description="Helical" evidence="1">
    <location>
        <begin position="20"/>
        <end position="40"/>
    </location>
</feature>
<feature type="transmembrane region" description="Helical" evidence="1">
    <location>
        <begin position="94"/>
        <end position="114"/>
    </location>
</feature>
<feature type="transmembrane region" description="Helical" evidence="1">
    <location>
        <begin position="60"/>
        <end position="82"/>
    </location>
</feature>
<evidence type="ECO:0000313" key="3">
    <source>
        <dbReference type="Proteomes" id="UP000308652"/>
    </source>
</evidence>
<dbReference type="EMBL" id="ML213610">
    <property type="protein sequence ID" value="TFK37044.1"/>
    <property type="molecule type" value="Genomic_DNA"/>
</dbReference>
<keyword evidence="1" id="KW-0812">Transmembrane</keyword>
<dbReference type="Proteomes" id="UP000308652">
    <property type="component" value="Unassembled WGS sequence"/>
</dbReference>
<reference evidence="2 3" key="1">
    <citation type="journal article" date="2019" name="Nat. Ecol. Evol.">
        <title>Megaphylogeny resolves global patterns of mushroom evolution.</title>
        <authorList>
            <person name="Varga T."/>
            <person name="Krizsan K."/>
            <person name="Foldi C."/>
            <person name="Dima B."/>
            <person name="Sanchez-Garcia M."/>
            <person name="Sanchez-Ramirez S."/>
            <person name="Szollosi G.J."/>
            <person name="Szarkandi J.G."/>
            <person name="Papp V."/>
            <person name="Albert L."/>
            <person name="Andreopoulos W."/>
            <person name="Angelini C."/>
            <person name="Antonin V."/>
            <person name="Barry K.W."/>
            <person name="Bougher N.L."/>
            <person name="Buchanan P."/>
            <person name="Buyck B."/>
            <person name="Bense V."/>
            <person name="Catcheside P."/>
            <person name="Chovatia M."/>
            <person name="Cooper J."/>
            <person name="Damon W."/>
            <person name="Desjardin D."/>
            <person name="Finy P."/>
            <person name="Geml J."/>
            <person name="Haridas S."/>
            <person name="Hughes K."/>
            <person name="Justo A."/>
            <person name="Karasinski D."/>
            <person name="Kautmanova I."/>
            <person name="Kiss B."/>
            <person name="Kocsube S."/>
            <person name="Kotiranta H."/>
            <person name="LaButti K.M."/>
            <person name="Lechner B.E."/>
            <person name="Liimatainen K."/>
            <person name="Lipzen A."/>
            <person name="Lukacs Z."/>
            <person name="Mihaltcheva S."/>
            <person name="Morgado L.N."/>
            <person name="Niskanen T."/>
            <person name="Noordeloos M.E."/>
            <person name="Ohm R.A."/>
            <person name="Ortiz-Santana B."/>
            <person name="Ovrebo C."/>
            <person name="Racz N."/>
            <person name="Riley R."/>
            <person name="Savchenko A."/>
            <person name="Shiryaev A."/>
            <person name="Soop K."/>
            <person name="Spirin V."/>
            <person name="Szebenyi C."/>
            <person name="Tomsovsky M."/>
            <person name="Tulloss R.E."/>
            <person name="Uehling J."/>
            <person name="Grigoriev I.V."/>
            <person name="Vagvolgyi C."/>
            <person name="Papp T."/>
            <person name="Martin F.M."/>
            <person name="Miettinen O."/>
            <person name="Hibbett D.S."/>
            <person name="Nagy L.G."/>
        </authorList>
    </citation>
    <scope>NUCLEOTIDE SEQUENCE [LARGE SCALE GENOMIC DNA]</scope>
    <source>
        <strain evidence="2 3">CBS 166.37</strain>
    </source>
</reference>
<dbReference type="STRING" id="68775.A0A5C3LVB6"/>
<organism evidence="2 3">
    <name type="scientific">Crucibulum laeve</name>
    <dbReference type="NCBI Taxonomy" id="68775"/>
    <lineage>
        <taxon>Eukaryota</taxon>
        <taxon>Fungi</taxon>
        <taxon>Dikarya</taxon>
        <taxon>Basidiomycota</taxon>
        <taxon>Agaricomycotina</taxon>
        <taxon>Agaricomycetes</taxon>
        <taxon>Agaricomycetidae</taxon>
        <taxon>Agaricales</taxon>
        <taxon>Agaricineae</taxon>
        <taxon>Nidulariaceae</taxon>
        <taxon>Crucibulum</taxon>
    </lineage>
</organism>
<accession>A0A5C3LVB6</accession>
<evidence type="ECO:0000256" key="1">
    <source>
        <dbReference type="SAM" id="Phobius"/>
    </source>
</evidence>
<dbReference type="AlphaFoldDB" id="A0A5C3LVB6"/>
<protein>
    <recommendedName>
        <fullName evidence="4">Tetraspanin family-domain-containing protein</fullName>
    </recommendedName>
</protein>
<feature type="transmembrane region" description="Helical" evidence="1">
    <location>
        <begin position="150"/>
        <end position="171"/>
    </location>
</feature>
<keyword evidence="1" id="KW-0472">Membrane</keyword>
<keyword evidence="3" id="KW-1185">Reference proteome</keyword>
<name>A0A5C3LVB6_9AGAR</name>
<dbReference type="OrthoDB" id="3239304at2759"/>
<evidence type="ECO:0000313" key="2">
    <source>
        <dbReference type="EMBL" id="TFK37044.1"/>
    </source>
</evidence>
<proteinExistence type="predicted"/>
<keyword evidence="1" id="KW-1133">Transmembrane helix</keyword>